<dbReference type="HOGENOM" id="CLU_007383_6_1_3"/>
<dbReference type="PANTHER" id="PTHR43245:SF51">
    <property type="entry name" value="SHORT CHAIN DEHYDROGENASE_REDUCTASE FAMILY 42E, MEMBER 2"/>
    <property type="match status" value="1"/>
</dbReference>
<dbReference type="InterPro" id="IPR001509">
    <property type="entry name" value="Epimerase_deHydtase"/>
</dbReference>
<dbReference type="SUPFAM" id="SSF51735">
    <property type="entry name" value="NAD(P)-binding Rossmann-fold domains"/>
    <property type="match status" value="1"/>
</dbReference>
<dbReference type="Gene3D" id="3.40.50.720">
    <property type="entry name" value="NAD(P)-binding Rossmann-like Domain"/>
    <property type="match status" value="1"/>
</dbReference>
<reference evidence="2 3" key="1">
    <citation type="submission" date="2012-05" db="EMBL/GenBank/DDBJ databases">
        <title>Finished chromosome of genome of Chamaesiphon sp. PCC 6605.</title>
        <authorList>
            <consortium name="US DOE Joint Genome Institute"/>
            <person name="Gugger M."/>
            <person name="Coursin T."/>
            <person name="Rippka R."/>
            <person name="Tandeau De Marsac N."/>
            <person name="Huntemann M."/>
            <person name="Wei C.-L."/>
            <person name="Han J."/>
            <person name="Detter J.C."/>
            <person name="Han C."/>
            <person name="Tapia R."/>
            <person name="Chen A."/>
            <person name="Kyrpides N."/>
            <person name="Mavromatis K."/>
            <person name="Markowitz V."/>
            <person name="Szeto E."/>
            <person name="Ivanova N."/>
            <person name="Pagani I."/>
            <person name="Pati A."/>
            <person name="Goodwin L."/>
            <person name="Nordberg H.P."/>
            <person name="Cantor M.N."/>
            <person name="Hua S.X."/>
            <person name="Woyke T."/>
            <person name="Kerfeld C.A."/>
        </authorList>
    </citation>
    <scope>NUCLEOTIDE SEQUENCE [LARGE SCALE GENOMIC DNA]</scope>
    <source>
        <strain evidence="3">ATCC 27169 / PCC 6605</strain>
    </source>
</reference>
<dbReference type="KEGG" id="cmp:Cha6605_0072"/>
<dbReference type="InterPro" id="IPR050177">
    <property type="entry name" value="Lipid_A_modif_metabolic_enz"/>
</dbReference>
<gene>
    <name evidence="2" type="ORF">Cha6605_0072</name>
</gene>
<dbReference type="STRING" id="1173020.Cha6605_0072"/>
<dbReference type="Proteomes" id="UP000010366">
    <property type="component" value="Chromosome"/>
</dbReference>
<sequence>MKILVTGATGFLGKQLVVKLSKLGHEVTALGRNYSIGDRLVTENVRFVFRDLRDREGIIADLQGQDYVFHCGALSSPWGKERDFYEINYLGTKNIIEGCQLHRIKRLIYVSTSAVYCDYRDRLNILEDTSLPIPVNAYARSKQLAELEVSKAHQAGLPTISIRPRGIFGPGDTAILPRLMRANRRGGIPFIDRGQACIDITYVDNVIDALLLCQNAPDILLGRIFNITNGEPITIANLLTKLFAKLDEPCRLRPISLRAANWTASLMELIANTILLGKEPILTRYTVGLLTYSQTLDISAATHELGYQPRVSIDGGLDVFARWYQTNNKPSC</sequence>
<dbReference type="Pfam" id="PF01370">
    <property type="entry name" value="Epimerase"/>
    <property type="match status" value="1"/>
</dbReference>
<dbReference type="AlphaFoldDB" id="K9UAY9"/>
<name>K9UAY9_CHAP6</name>
<evidence type="ECO:0000259" key="1">
    <source>
        <dbReference type="Pfam" id="PF01370"/>
    </source>
</evidence>
<evidence type="ECO:0000313" key="3">
    <source>
        <dbReference type="Proteomes" id="UP000010366"/>
    </source>
</evidence>
<accession>K9UAY9</accession>
<dbReference type="eggNOG" id="COG0451">
    <property type="taxonomic scope" value="Bacteria"/>
</dbReference>
<evidence type="ECO:0000313" key="2">
    <source>
        <dbReference type="EMBL" id="AFY91379.1"/>
    </source>
</evidence>
<dbReference type="EMBL" id="CP003600">
    <property type="protein sequence ID" value="AFY91379.1"/>
    <property type="molecule type" value="Genomic_DNA"/>
</dbReference>
<protein>
    <submittedName>
        <fullName evidence="2">Nucleoside-diphosphate-sugar epimerase</fullName>
    </submittedName>
</protein>
<proteinExistence type="predicted"/>
<organism evidence="2 3">
    <name type="scientific">Chamaesiphon minutus (strain ATCC 27169 / PCC 6605)</name>
    <dbReference type="NCBI Taxonomy" id="1173020"/>
    <lineage>
        <taxon>Bacteria</taxon>
        <taxon>Bacillati</taxon>
        <taxon>Cyanobacteriota</taxon>
        <taxon>Cyanophyceae</taxon>
        <taxon>Gomontiellales</taxon>
        <taxon>Chamaesiphonaceae</taxon>
        <taxon>Chamaesiphon</taxon>
    </lineage>
</organism>
<feature type="domain" description="NAD-dependent epimerase/dehydratase" evidence="1">
    <location>
        <begin position="3"/>
        <end position="227"/>
    </location>
</feature>
<dbReference type="RefSeq" id="WP_015157574.1">
    <property type="nucleotide sequence ID" value="NC_019697.1"/>
</dbReference>
<dbReference type="InterPro" id="IPR036291">
    <property type="entry name" value="NAD(P)-bd_dom_sf"/>
</dbReference>
<keyword evidence="3" id="KW-1185">Reference proteome</keyword>
<dbReference type="PATRIC" id="fig|1173020.3.peg.81"/>
<dbReference type="PANTHER" id="PTHR43245">
    <property type="entry name" value="BIFUNCTIONAL POLYMYXIN RESISTANCE PROTEIN ARNA"/>
    <property type="match status" value="1"/>
</dbReference>